<dbReference type="RefSeq" id="WP_001033313.1">
    <property type="nucleotide sequence ID" value="NZ_AP022238.1"/>
</dbReference>
<evidence type="ECO:0000313" key="1">
    <source>
        <dbReference type="EMBL" id="APP32384.1"/>
    </source>
</evidence>
<dbReference type="AlphaFoldDB" id="A0A1E3M9M0"/>
<name>A0A1E3M9M0_ACIBA</name>
<reference evidence="1 2" key="1">
    <citation type="journal article" date="2014" name="Antimicrob. Agents Chemother.">
        <title>Triclosan can select for an AdeIJK-overexpressing mutant of Acinetobacter baumannii ATCC 17978 that displays reduced susceptibility to multiple antibiotics.</title>
        <authorList>
            <person name="Fernando D.M."/>
            <person name="Xu W."/>
            <person name="Loewen P.C."/>
            <person name="Zhanel G.G."/>
            <person name="Kumar A."/>
        </authorList>
    </citation>
    <scope>NUCLEOTIDE SEQUENCE [LARGE SCALE GENOMIC DNA]</scope>
    <source>
        <strain evidence="1 2">ATCC 17978</strain>
    </source>
</reference>
<dbReference type="PROSITE" id="PS51257">
    <property type="entry name" value="PROKAR_LIPOPROTEIN"/>
    <property type="match status" value="1"/>
</dbReference>
<organism evidence="1 2">
    <name type="scientific">Acinetobacter baumannii</name>
    <dbReference type="NCBI Taxonomy" id="470"/>
    <lineage>
        <taxon>Bacteria</taxon>
        <taxon>Pseudomonadati</taxon>
        <taxon>Pseudomonadota</taxon>
        <taxon>Gammaproteobacteria</taxon>
        <taxon>Moraxellales</taxon>
        <taxon>Moraxellaceae</taxon>
        <taxon>Acinetobacter</taxon>
        <taxon>Acinetobacter calcoaceticus/baumannii complex</taxon>
    </lineage>
</organism>
<accession>A0A1E3M9M0</accession>
<sequence length="153" mass="17282">MNKIFLSLLLLSLSGCAVLFPPAYNPDAVMSHFREGQASKDSFYVSYKGDRGSSPEQARDFVILRGAELVMQNDFRYFKIPKMNQGTLVNSNYHIASGVRNDTYQPMVEAQIIGVKDSGADSEVLDAIKVAKALRIKYRLRYKLTPLELKYSY</sequence>
<protein>
    <recommendedName>
        <fullName evidence="3">Lipoprotein</fullName>
    </recommendedName>
</protein>
<dbReference type="EMBL" id="CP018664">
    <property type="protein sequence ID" value="APP32384.1"/>
    <property type="molecule type" value="Genomic_DNA"/>
</dbReference>
<proteinExistence type="predicted"/>
<evidence type="ECO:0008006" key="3">
    <source>
        <dbReference type="Google" id="ProtNLM"/>
    </source>
</evidence>
<gene>
    <name evidence="1" type="ORF">AUO97_16710</name>
</gene>
<dbReference type="NCBIfam" id="NF047637">
    <property type="entry name" value="lipo_CC0125"/>
    <property type="match status" value="1"/>
</dbReference>
<dbReference type="Proteomes" id="UP000072389">
    <property type="component" value="Chromosome"/>
</dbReference>
<evidence type="ECO:0000313" key="2">
    <source>
        <dbReference type="Proteomes" id="UP000072389"/>
    </source>
</evidence>